<accession>A0A1C7M065</accession>
<dbReference type="OrthoDB" id="3251728at2759"/>
<dbReference type="Proteomes" id="UP000092993">
    <property type="component" value="Unassembled WGS sequence"/>
</dbReference>
<dbReference type="AlphaFoldDB" id="A0A1C7M065"/>
<evidence type="ECO:0000259" key="1">
    <source>
        <dbReference type="Pfam" id="PF20415"/>
    </source>
</evidence>
<evidence type="ECO:0000313" key="3">
    <source>
        <dbReference type="Proteomes" id="UP000092993"/>
    </source>
</evidence>
<comment type="caution">
    <text evidence="2">The sequence shown here is derived from an EMBL/GenBank/DDBJ whole genome shotgun (WGS) entry which is preliminary data.</text>
</comment>
<dbReference type="InterPro" id="IPR046522">
    <property type="entry name" value="DUF6699"/>
</dbReference>
<dbReference type="OMA" id="TRRCRTF"/>
<sequence length="216" mass="23532">MPGMAPAPGALPFPSPTMMYAPLPHMVNLAPVPPQDYMRARRRSDSYLPQPAWVAFPVQPMAYRNPSPQLHPLLDGETAGGPLLLFDISLSKFNPQTPHARECELGDAAHARRAHAAATHPGIHHMAITCDAIPDWPITLEPHSTARERSRERSPFLNVTAATAETAPITVYDVLMAIHRHLQRQISHVDWARLGSSDATAASARVHASLPDVPLG</sequence>
<dbReference type="Pfam" id="PF20415">
    <property type="entry name" value="DUF6699"/>
    <property type="match status" value="1"/>
</dbReference>
<feature type="domain" description="DUF6699" evidence="1">
    <location>
        <begin position="101"/>
        <end position="201"/>
    </location>
</feature>
<evidence type="ECO:0000313" key="2">
    <source>
        <dbReference type="EMBL" id="OBZ70330.1"/>
    </source>
</evidence>
<proteinExistence type="predicted"/>
<dbReference type="STRING" id="5627.A0A1C7M065"/>
<gene>
    <name evidence="2" type="ORF">A0H81_09596</name>
</gene>
<reference evidence="2 3" key="1">
    <citation type="submission" date="2016-03" db="EMBL/GenBank/DDBJ databases">
        <title>Whole genome sequencing of Grifola frondosa 9006-11.</title>
        <authorList>
            <person name="Min B."/>
            <person name="Park H."/>
            <person name="Kim J.-G."/>
            <person name="Cho H."/>
            <person name="Oh Y.-L."/>
            <person name="Kong W.-S."/>
            <person name="Choi I.-G."/>
        </authorList>
    </citation>
    <scope>NUCLEOTIDE SEQUENCE [LARGE SCALE GENOMIC DNA]</scope>
    <source>
        <strain evidence="2 3">9006-11</strain>
    </source>
</reference>
<dbReference type="EMBL" id="LUGG01000014">
    <property type="protein sequence ID" value="OBZ70330.1"/>
    <property type="molecule type" value="Genomic_DNA"/>
</dbReference>
<protein>
    <recommendedName>
        <fullName evidence="1">DUF6699 domain-containing protein</fullName>
    </recommendedName>
</protein>
<organism evidence="2 3">
    <name type="scientific">Grifola frondosa</name>
    <name type="common">Maitake</name>
    <name type="synonym">Polyporus frondosus</name>
    <dbReference type="NCBI Taxonomy" id="5627"/>
    <lineage>
        <taxon>Eukaryota</taxon>
        <taxon>Fungi</taxon>
        <taxon>Dikarya</taxon>
        <taxon>Basidiomycota</taxon>
        <taxon>Agaricomycotina</taxon>
        <taxon>Agaricomycetes</taxon>
        <taxon>Polyporales</taxon>
        <taxon>Grifolaceae</taxon>
        <taxon>Grifola</taxon>
    </lineage>
</organism>
<keyword evidence="3" id="KW-1185">Reference proteome</keyword>
<name>A0A1C7M065_GRIFR</name>